<dbReference type="InterPro" id="IPR001251">
    <property type="entry name" value="CRAL-TRIO_dom"/>
</dbReference>
<dbReference type="InterPro" id="IPR036598">
    <property type="entry name" value="GOLD_dom_sf"/>
</dbReference>
<feature type="region of interest" description="Disordered" evidence="1">
    <location>
        <begin position="446"/>
        <end position="467"/>
    </location>
</feature>
<dbReference type="InterPro" id="IPR058960">
    <property type="entry name" value="Ctg-1-like_C"/>
</dbReference>
<dbReference type="Pfam" id="PF25883">
    <property type="entry name" value="F28H7_8_C"/>
    <property type="match status" value="1"/>
</dbReference>
<feature type="compositionally biased region" description="Basic and acidic residues" evidence="1">
    <location>
        <begin position="333"/>
        <end position="345"/>
    </location>
</feature>
<dbReference type="Pfam" id="PF00650">
    <property type="entry name" value="CRAL_TRIO"/>
    <property type="match status" value="1"/>
</dbReference>
<feature type="compositionally biased region" description="Low complexity" evidence="1">
    <location>
        <begin position="448"/>
        <end position="461"/>
    </location>
</feature>
<dbReference type="InterPro" id="IPR051064">
    <property type="entry name" value="SEC14/CRAL-TRIO_domain"/>
</dbReference>
<dbReference type="SUPFAM" id="SSF52087">
    <property type="entry name" value="CRAL/TRIO domain"/>
    <property type="match status" value="1"/>
</dbReference>
<accession>A0A8R1U5R2</accession>
<keyword evidence="3" id="KW-1185">Reference proteome</keyword>
<dbReference type="Pfam" id="PF05867">
    <property type="entry name" value="DUF851"/>
    <property type="match status" value="1"/>
</dbReference>
<dbReference type="EnsemblMetazoa" id="PPA04480.1">
    <property type="protein sequence ID" value="PPA04480.1"/>
    <property type="gene ID" value="WBGene00094034"/>
</dbReference>
<feature type="region of interest" description="Disordered" evidence="1">
    <location>
        <begin position="124"/>
        <end position="143"/>
    </location>
</feature>
<feature type="compositionally biased region" description="Basic and acidic residues" evidence="1">
    <location>
        <begin position="271"/>
        <end position="304"/>
    </location>
</feature>
<dbReference type="InterPro" id="IPR036865">
    <property type="entry name" value="CRAL-TRIO_dom_sf"/>
</dbReference>
<feature type="compositionally biased region" description="Low complexity" evidence="1">
    <location>
        <begin position="45"/>
        <end position="64"/>
    </location>
</feature>
<gene>
    <name evidence="2" type="primary">WBGene00094034</name>
</gene>
<organism evidence="2 3">
    <name type="scientific">Pristionchus pacificus</name>
    <name type="common">Parasitic nematode worm</name>
    <dbReference type="NCBI Taxonomy" id="54126"/>
    <lineage>
        <taxon>Eukaryota</taxon>
        <taxon>Metazoa</taxon>
        <taxon>Ecdysozoa</taxon>
        <taxon>Nematoda</taxon>
        <taxon>Chromadorea</taxon>
        <taxon>Rhabditida</taxon>
        <taxon>Rhabditina</taxon>
        <taxon>Diplogasteromorpha</taxon>
        <taxon>Diplogasteroidea</taxon>
        <taxon>Neodiplogasteridae</taxon>
        <taxon>Pristionchus</taxon>
    </lineage>
</organism>
<feature type="compositionally biased region" description="Basic and acidic residues" evidence="1">
    <location>
        <begin position="21"/>
        <end position="43"/>
    </location>
</feature>
<dbReference type="Gene3D" id="2.60.120.680">
    <property type="entry name" value="GOLD domain"/>
    <property type="match status" value="1"/>
</dbReference>
<dbReference type="SMART" id="SM00516">
    <property type="entry name" value="SEC14"/>
    <property type="match status" value="1"/>
</dbReference>
<evidence type="ECO:0000313" key="2">
    <source>
        <dbReference type="EnsemblMetazoa" id="PPA04480.1"/>
    </source>
</evidence>
<dbReference type="PANTHER" id="PTHR23324">
    <property type="entry name" value="SEC14 RELATED PROTEIN"/>
    <property type="match status" value="1"/>
</dbReference>
<evidence type="ECO:0000313" key="3">
    <source>
        <dbReference type="Proteomes" id="UP000005239"/>
    </source>
</evidence>
<dbReference type="SUPFAM" id="SSF101576">
    <property type="entry name" value="Supernatant protein factor (SPF), C-terminal domain"/>
    <property type="match status" value="1"/>
</dbReference>
<feature type="region of interest" description="Disordered" evidence="1">
    <location>
        <begin position="1"/>
        <end position="107"/>
    </location>
</feature>
<dbReference type="PANTHER" id="PTHR23324:SF83">
    <property type="entry name" value="SEC14-LIKE PROTEIN 2"/>
    <property type="match status" value="1"/>
</dbReference>
<protein>
    <submittedName>
        <fullName evidence="2">Ctg-1</fullName>
    </submittedName>
</protein>
<feature type="compositionally biased region" description="Basic residues" evidence="1">
    <location>
        <begin position="259"/>
        <end position="270"/>
    </location>
</feature>
<feature type="compositionally biased region" description="Basic and acidic residues" evidence="1">
    <location>
        <begin position="161"/>
        <end position="171"/>
    </location>
</feature>
<feature type="region of interest" description="Disordered" evidence="1">
    <location>
        <begin position="161"/>
        <end position="345"/>
    </location>
</feature>
<dbReference type="PROSITE" id="PS50866">
    <property type="entry name" value="GOLD"/>
    <property type="match status" value="1"/>
</dbReference>
<dbReference type="CDD" id="cd00170">
    <property type="entry name" value="SEC14"/>
    <property type="match status" value="1"/>
</dbReference>
<dbReference type="InterPro" id="IPR009038">
    <property type="entry name" value="GOLD_dom"/>
</dbReference>
<name>A0A2A6BGX2_PRIPA</name>
<proteinExistence type="predicted"/>
<sequence length="825" mass="94413">MGFLSAIFDNIRGNKAKREKGKGTKEETKRRKEKEKEKSREPVPAKGSSEAKATSSSTSRITSIDVCGIRATLRGPLPKSDVIEETSAMAQSDDPDDPKSWDYDDIDEAKPTFGQKIKGMADKSVRRVRRISSGNDSMASRPIKEKTLDRFMERVKARQEKRAERIVHESECVFPESSDALRAESIITHQAVGSRETSEKSSRRKDENSEKSTRRKEEGKSPSREMIEGKSPSREKIEETSKRKTKSPSKEKEDETSKRKSKSPKKKEKKEKKEKEKKEKKEKKKKESPESTRSSRSDKSEKSSRRAKPSPLKQIQKIFPDLSKSGREKRREKKELKKKEKEETLRRKNREKNLFVNGRPFWVTAGRISKINPSLQAEMTQDDLPLNAAIILEVRKGNIDLPVLTVKTIKFDAYAPLDVLKGRDKTLFNHKMLFANTIRSMINSADITPTDGTTGETATGETPHRVKRPEFDPHPTYYFSWLRAFDLRFDQCADALKKHVVFRKAWQLDHGHWEAPECLEKYCGYGYLSDKEGNPILMSLLGNMDVEGMLKSVATADYIKFSLVAIEKGIQLCEERAKQTGKPFEQMMLVFDLDHISAAHFSCRQFASSFTTLIMLFQEHYPLVLKKVLIIRAPEMARLAYSTITSLLSESITSLIEMPSESDWKRALEKYVSLDAWPMHWGGQLAENGDPICPSKIRYGLGPVPDTYYVNPDTVFPDYDQLTTVYAGDKHLIQIRVKENSKISWQYMTTDEDIGFAIHYDPTMSADNLTEMEPIYPYIRLECSTVPISGGFTAEKPGTYIIEFDNYYSWFSAKKLRYNIEIDEC</sequence>
<dbReference type="AlphaFoldDB" id="A0A2A6BGX2"/>
<dbReference type="GO" id="GO:0005737">
    <property type="term" value="C:cytoplasm"/>
    <property type="evidence" value="ECO:0000318"/>
    <property type="project" value="GO_Central"/>
</dbReference>
<reference evidence="3" key="1">
    <citation type="journal article" date="2008" name="Nat. Genet.">
        <title>The Pristionchus pacificus genome provides a unique perspective on nematode lifestyle and parasitism.</title>
        <authorList>
            <person name="Dieterich C."/>
            <person name="Clifton S.W."/>
            <person name="Schuster L.N."/>
            <person name="Chinwalla A."/>
            <person name="Delehaunty K."/>
            <person name="Dinkelacker I."/>
            <person name="Fulton L."/>
            <person name="Fulton R."/>
            <person name="Godfrey J."/>
            <person name="Minx P."/>
            <person name="Mitreva M."/>
            <person name="Roeseler W."/>
            <person name="Tian H."/>
            <person name="Witte H."/>
            <person name="Yang S.P."/>
            <person name="Wilson R.K."/>
            <person name="Sommer R.J."/>
        </authorList>
    </citation>
    <scope>NUCLEOTIDE SEQUENCE [LARGE SCALE GENOMIC DNA]</scope>
    <source>
        <strain evidence="3">PS312</strain>
    </source>
</reference>
<dbReference type="Proteomes" id="UP000005239">
    <property type="component" value="Unassembled WGS sequence"/>
</dbReference>
<feature type="compositionally biased region" description="Basic and acidic residues" evidence="1">
    <location>
        <begin position="196"/>
        <end position="258"/>
    </location>
</feature>
<dbReference type="Gene3D" id="3.40.525.10">
    <property type="entry name" value="CRAL-TRIO lipid binding domain"/>
    <property type="match status" value="1"/>
</dbReference>
<evidence type="ECO:0000256" key="1">
    <source>
        <dbReference type="SAM" id="MobiDB-lite"/>
    </source>
</evidence>
<reference evidence="2" key="2">
    <citation type="submission" date="2022-06" db="UniProtKB">
        <authorList>
            <consortium name="EnsemblMetazoa"/>
        </authorList>
    </citation>
    <scope>IDENTIFICATION</scope>
    <source>
        <strain evidence="2">PS312</strain>
    </source>
</reference>
<accession>A0A2A6BGX2</accession>
<dbReference type="PROSITE" id="PS50191">
    <property type="entry name" value="CRAL_TRIO"/>
    <property type="match status" value="1"/>
</dbReference>
<dbReference type="InterPro" id="IPR008569">
    <property type="entry name" value="DUF851"/>
</dbReference>